<evidence type="ECO:0000313" key="1">
    <source>
        <dbReference type="EMBL" id="KAI3731238.1"/>
    </source>
</evidence>
<sequence length="101" mass="11190">MCIEGLFARSSVAFVPHPNGIDGTSYFVAIHSHGSSETFDDQDCSDAASETSEFFSDTKEMDEYGGPAEFKASECDDLAETKAVNFLNLYQYFNIHKHTFA</sequence>
<gene>
    <name evidence="1" type="ORF">L1987_62425</name>
</gene>
<organism evidence="1 2">
    <name type="scientific">Smallanthus sonchifolius</name>
    <dbReference type="NCBI Taxonomy" id="185202"/>
    <lineage>
        <taxon>Eukaryota</taxon>
        <taxon>Viridiplantae</taxon>
        <taxon>Streptophyta</taxon>
        <taxon>Embryophyta</taxon>
        <taxon>Tracheophyta</taxon>
        <taxon>Spermatophyta</taxon>
        <taxon>Magnoliopsida</taxon>
        <taxon>eudicotyledons</taxon>
        <taxon>Gunneridae</taxon>
        <taxon>Pentapetalae</taxon>
        <taxon>asterids</taxon>
        <taxon>campanulids</taxon>
        <taxon>Asterales</taxon>
        <taxon>Asteraceae</taxon>
        <taxon>Asteroideae</taxon>
        <taxon>Heliantheae alliance</taxon>
        <taxon>Millerieae</taxon>
        <taxon>Smallanthus</taxon>
    </lineage>
</organism>
<name>A0ACB9CAM4_9ASTR</name>
<dbReference type="Proteomes" id="UP001056120">
    <property type="component" value="Linkage Group LG21"/>
</dbReference>
<reference evidence="2" key="1">
    <citation type="journal article" date="2022" name="Mol. Ecol. Resour.">
        <title>The genomes of chicory, endive, great burdock and yacon provide insights into Asteraceae palaeo-polyploidization history and plant inulin production.</title>
        <authorList>
            <person name="Fan W."/>
            <person name="Wang S."/>
            <person name="Wang H."/>
            <person name="Wang A."/>
            <person name="Jiang F."/>
            <person name="Liu H."/>
            <person name="Zhao H."/>
            <person name="Xu D."/>
            <person name="Zhang Y."/>
        </authorList>
    </citation>
    <scope>NUCLEOTIDE SEQUENCE [LARGE SCALE GENOMIC DNA]</scope>
    <source>
        <strain evidence="2">cv. Yunnan</strain>
    </source>
</reference>
<reference evidence="1 2" key="2">
    <citation type="journal article" date="2022" name="Mol. Ecol. Resour.">
        <title>The genomes of chicory, endive, great burdock and yacon provide insights into Asteraceae paleo-polyploidization history and plant inulin production.</title>
        <authorList>
            <person name="Fan W."/>
            <person name="Wang S."/>
            <person name="Wang H."/>
            <person name="Wang A."/>
            <person name="Jiang F."/>
            <person name="Liu H."/>
            <person name="Zhao H."/>
            <person name="Xu D."/>
            <person name="Zhang Y."/>
        </authorList>
    </citation>
    <scope>NUCLEOTIDE SEQUENCE [LARGE SCALE GENOMIC DNA]</scope>
    <source>
        <strain evidence="2">cv. Yunnan</strain>
        <tissue evidence="1">Leaves</tissue>
    </source>
</reference>
<dbReference type="EMBL" id="CM042038">
    <property type="protein sequence ID" value="KAI3731238.1"/>
    <property type="molecule type" value="Genomic_DNA"/>
</dbReference>
<comment type="caution">
    <text evidence="1">The sequence shown here is derived from an EMBL/GenBank/DDBJ whole genome shotgun (WGS) entry which is preliminary data.</text>
</comment>
<keyword evidence="2" id="KW-1185">Reference proteome</keyword>
<protein>
    <submittedName>
        <fullName evidence="1">Uncharacterized protein</fullName>
    </submittedName>
</protein>
<accession>A0ACB9CAM4</accession>
<evidence type="ECO:0000313" key="2">
    <source>
        <dbReference type="Proteomes" id="UP001056120"/>
    </source>
</evidence>
<proteinExistence type="predicted"/>